<dbReference type="EMBL" id="AP026867">
    <property type="protein sequence ID" value="BDS13408.1"/>
    <property type="molecule type" value="Genomic_DNA"/>
</dbReference>
<keyword evidence="2" id="KW-1185">Reference proteome</keyword>
<dbReference type="RefSeq" id="WP_264788682.1">
    <property type="nucleotide sequence ID" value="NZ_AP026867.1"/>
</dbReference>
<dbReference type="Proteomes" id="UP001060919">
    <property type="component" value="Chromosome"/>
</dbReference>
<evidence type="ECO:0000313" key="1">
    <source>
        <dbReference type="EMBL" id="BDS13408.1"/>
    </source>
</evidence>
<dbReference type="AlphaFoldDB" id="A0A915YHR3"/>
<organism evidence="1 2">
    <name type="scientific">Aureispira anguillae</name>
    <dbReference type="NCBI Taxonomy" id="2864201"/>
    <lineage>
        <taxon>Bacteria</taxon>
        <taxon>Pseudomonadati</taxon>
        <taxon>Bacteroidota</taxon>
        <taxon>Saprospiria</taxon>
        <taxon>Saprospirales</taxon>
        <taxon>Saprospiraceae</taxon>
        <taxon>Aureispira</taxon>
    </lineage>
</organism>
<accession>A0A915YHR3</accession>
<proteinExistence type="predicted"/>
<reference evidence="1" key="1">
    <citation type="submission" date="2022-09" db="EMBL/GenBank/DDBJ databases">
        <title>Aureispira anguillicida sp. nov., isolated from Leptocephalus of Japanese eel Anguilla japonica.</title>
        <authorList>
            <person name="Yuasa K."/>
            <person name="Mekata T."/>
            <person name="Ikunari K."/>
        </authorList>
    </citation>
    <scope>NUCLEOTIDE SEQUENCE</scope>
    <source>
        <strain evidence="1">EL160426</strain>
    </source>
</reference>
<dbReference type="KEGG" id="aup:AsAng_0041450"/>
<name>A0A915YHR3_9BACT</name>
<sequence length="117" mass="13443">MNNIDVYGFEIKRNNKVICRAGLEGNAVITCIADVIRRSGSKEQELHFNVTGLDSKTREHLRWNQETLRLGDKITIEVISSPFDPPIEICPPESEASIIEQKIKAYNRLKEELRDYL</sequence>
<evidence type="ECO:0000313" key="2">
    <source>
        <dbReference type="Proteomes" id="UP001060919"/>
    </source>
</evidence>
<protein>
    <submittedName>
        <fullName evidence="1">Uncharacterized protein</fullName>
    </submittedName>
</protein>
<gene>
    <name evidence="1" type="ORF">AsAng_0041450</name>
</gene>